<protein>
    <submittedName>
        <fullName evidence="1">Uncharacterized protein</fullName>
    </submittedName>
</protein>
<organism evidence="1 2">
    <name type="scientific">Catharanthus roseus</name>
    <name type="common">Madagascar periwinkle</name>
    <name type="synonym">Vinca rosea</name>
    <dbReference type="NCBI Taxonomy" id="4058"/>
    <lineage>
        <taxon>Eukaryota</taxon>
        <taxon>Viridiplantae</taxon>
        <taxon>Streptophyta</taxon>
        <taxon>Embryophyta</taxon>
        <taxon>Tracheophyta</taxon>
        <taxon>Spermatophyta</taxon>
        <taxon>Magnoliopsida</taxon>
        <taxon>eudicotyledons</taxon>
        <taxon>Gunneridae</taxon>
        <taxon>Pentapetalae</taxon>
        <taxon>asterids</taxon>
        <taxon>lamiids</taxon>
        <taxon>Gentianales</taxon>
        <taxon>Apocynaceae</taxon>
        <taxon>Rauvolfioideae</taxon>
        <taxon>Vinceae</taxon>
        <taxon>Catharanthinae</taxon>
        <taxon>Catharanthus</taxon>
    </lineage>
</organism>
<accession>A0ACC0B579</accession>
<keyword evidence="2" id="KW-1185">Reference proteome</keyword>
<reference evidence="2" key="1">
    <citation type="journal article" date="2023" name="Nat. Plants">
        <title>Single-cell RNA sequencing provides a high-resolution roadmap for understanding the multicellular compartmentation of specialized metabolism.</title>
        <authorList>
            <person name="Sun S."/>
            <person name="Shen X."/>
            <person name="Li Y."/>
            <person name="Li Y."/>
            <person name="Wang S."/>
            <person name="Li R."/>
            <person name="Zhang H."/>
            <person name="Shen G."/>
            <person name="Guo B."/>
            <person name="Wei J."/>
            <person name="Xu J."/>
            <person name="St-Pierre B."/>
            <person name="Chen S."/>
            <person name="Sun C."/>
        </authorList>
    </citation>
    <scope>NUCLEOTIDE SEQUENCE [LARGE SCALE GENOMIC DNA]</scope>
</reference>
<comment type="caution">
    <text evidence="1">The sequence shown here is derived from an EMBL/GenBank/DDBJ whole genome shotgun (WGS) entry which is preliminary data.</text>
</comment>
<evidence type="ECO:0000313" key="2">
    <source>
        <dbReference type="Proteomes" id="UP001060085"/>
    </source>
</evidence>
<dbReference type="Proteomes" id="UP001060085">
    <property type="component" value="Linkage Group LG04"/>
</dbReference>
<name>A0ACC0B579_CATRO</name>
<proteinExistence type="predicted"/>
<sequence>MLTFEVYYGGRFEFEPLLNYVDGKIFYGNSKRIPSLRRLRLPHEQEIYYKLPNFTFEDGLRELNSDAFVVSMVEHHLLLDIALDIAILYAEVGGSSENGEDDSFDETYMTEEESSD</sequence>
<dbReference type="EMBL" id="CM044704">
    <property type="protein sequence ID" value="KAI5667782.1"/>
    <property type="molecule type" value="Genomic_DNA"/>
</dbReference>
<gene>
    <name evidence="1" type="ORF">M9H77_17635</name>
</gene>
<evidence type="ECO:0000313" key="1">
    <source>
        <dbReference type="EMBL" id="KAI5667782.1"/>
    </source>
</evidence>